<name>A0A2T2P2U4_CORCC</name>
<organism evidence="1 2">
    <name type="scientific">Corynespora cassiicola Philippines</name>
    <dbReference type="NCBI Taxonomy" id="1448308"/>
    <lineage>
        <taxon>Eukaryota</taxon>
        <taxon>Fungi</taxon>
        <taxon>Dikarya</taxon>
        <taxon>Ascomycota</taxon>
        <taxon>Pezizomycotina</taxon>
        <taxon>Dothideomycetes</taxon>
        <taxon>Pleosporomycetidae</taxon>
        <taxon>Pleosporales</taxon>
        <taxon>Corynesporascaceae</taxon>
        <taxon>Corynespora</taxon>
    </lineage>
</organism>
<dbReference type="Proteomes" id="UP000240883">
    <property type="component" value="Unassembled WGS sequence"/>
</dbReference>
<reference evidence="1 2" key="1">
    <citation type="journal article" date="2018" name="Front. Microbiol.">
        <title>Genome-Wide Analysis of Corynespora cassiicola Leaf Fall Disease Putative Effectors.</title>
        <authorList>
            <person name="Lopez D."/>
            <person name="Ribeiro S."/>
            <person name="Label P."/>
            <person name="Fumanal B."/>
            <person name="Venisse J.S."/>
            <person name="Kohler A."/>
            <person name="de Oliveira R.R."/>
            <person name="Labutti K."/>
            <person name="Lipzen A."/>
            <person name="Lail K."/>
            <person name="Bauer D."/>
            <person name="Ohm R.A."/>
            <person name="Barry K.W."/>
            <person name="Spatafora J."/>
            <person name="Grigoriev I.V."/>
            <person name="Martin F.M."/>
            <person name="Pujade-Renaud V."/>
        </authorList>
    </citation>
    <scope>NUCLEOTIDE SEQUENCE [LARGE SCALE GENOMIC DNA]</scope>
    <source>
        <strain evidence="1 2">Philippines</strain>
    </source>
</reference>
<gene>
    <name evidence="1" type="ORF">BS50DRAFT_240615</name>
</gene>
<dbReference type="AlphaFoldDB" id="A0A2T2P2U4"/>
<protein>
    <submittedName>
        <fullName evidence="1">Uncharacterized protein</fullName>
    </submittedName>
</protein>
<sequence>MYWTWKRKLWMEGASRLAVVVSLWDDLGRPGRAGRVRDWMAESGGLDLGLLLYSHAFSPSRRLEPFQGTRPWTRENGVAQPAAQWPSFCRDDPCCARRGRRMGARGRVAGVGGYDAWRRRGLHVILPPLFWRHGRDDGHWLQSRERVFAMQTGWREDQQWRHVEDVGGRTGLRPVWKLGHHRRRFLSSGSLSFHLASESCTANWSGISSELKL</sequence>
<proteinExistence type="predicted"/>
<accession>A0A2T2P2U4</accession>
<dbReference type="EMBL" id="KZ678130">
    <property type="protein sequence ID" value="PSN71982.1"/>
    <property type="molecule type" value="Genomic_DNA"/>
</dbReference>
<evidence type="ECO:0000313" key="1">
    <source>
        <dbReference type="EMBL" id="PSN71982.1"/>
    </source>
</evidence>
<evidence type="ECO:0000313" key="2">
    <source>
        <dbReference type="Proteomes" id="UP000240883"/>
    </source>
</evidence>
<keyword evidence="2" id="KW-1185">Reference proteome</keyword>